<dbReference type="GO" id="GO:0005524">
    <property type="term" value="F:ATP binding"/>
    <property type="evidence" value="ECO:0007669"/>
    <property type="project" value="UniProtKB-KW"/>
</dbReference>
<evidence type="ECO:0000313" key="8">
    <source>
        <dbReference type="Proteomes" id="UP001550603"/>
    </source>
</evidence>
<comment type="caution">
    <text evidence="7">The sequence shown here is derived from an EMBL/GenBank/DDBJ whole genome shotgun (WGS) entry which is preliminary data.</text>
</comment>
<keyword evidence="2" id="KW-0813">Transport</keyword>
<keyword evidence="8" id="KW-1185">Reference proteome</keyword>
<dbReference type="InterPro" id="IPR017871">
    <property type="entry name" value="ABC_transporter-like_CS"/>
</dbReference>
<accession>A0ABV2Y226</accession>
<dbReference type="Gene3D" id="3.40.50.300">
    <property type="entry name" value="P-loop containing nucleotide triphosphate hydrolases"/>
    <property type="match status" value="1"/>
</dbReference>
<dbReference type="InterPro" id="IPR050763">
    <property type="entry name" value="ABC_transporter_ATP-binding"/>
</dbReference>
<dbReference type="SMART" id="SM00382">
    <property type="entry name" value="AAA"/>
    <property type="match status" value="1"/>
</dbReference>
<dbReference type="SUPFAM" id="SSF52540">
    <property type="entry name" value="P-loop containing nucleoside triphosphate hydrolases"/>
    <property type="match status" value="1"/>
</dbReference>
<dbReference type="InterPro" id="IPR003593">
    <property type="entry name" value="AAA+_ATPase"/>
</dbReference>
<dbReference type="RefSeq" id="WP_359791604.1">
    <property type="nucleotide sequence ID" value="NZ_JBEYBN010000049.1"/>
</dbReference>
<gene>
    <name evidence="7" type="ORF">ABZ568_28715</name>
</gene>
<evidence type="ECO:0000256" key="5">
    <source>
        <dbReference type="ARBA" id="ARBA00023251"/>
    </source>
</evidence>
<evidence type="ECO:0000313" key="7">
    <source>
        <dbReference type="EMBL" id="MEU2270316.1"/>
    </source>
</evidence>
<evidence type="ECO:0000256" key="1">
    <source>
        <dbReference type="ARBA" id="ARBA00004202"/>
    </source>
</evidence>
<organism evidence="7 8">
    <name type="scientific">Streptomyces olindensis</name>
    <dbReference type="NCBI Taxonomy" id="358823"/>
    <lineage>
        <taxon>Bacteria</taxon>
        <taxon>Bacillati</taxon>
        <taxon>Actinomycetota</taxon>
        <taxon>Actinomycetes</taxon>
        <taxon>Kitasatosporales</taxon>
        <taxon>Streptomycetaceae</taxon>
        <taxon>Streptomyces</taxon>
    </lineage>
</organism>
<feature type="domain" description="ABC transporter" evidence="6">
    <location>
        <begin position="21"/>
        <end position="254"/>
    </location>
</feature>
<sequence>MTTGHASPGADSPPPGGDTVIAVRDLRMRYRTQDVLKGVGFTARRGEVLVLLGPNGAGKTTTIEILEGFRMRSDGEVTVLGTDPARGDERWRARLGVVLQSWRDHGKWRVRELLAHLGSYYVPYSTGLIRRPWDVDELLAAVGLTEQADKRVGTLSGGQRRRFDVAVGIVGRPELLFLDEPTAGLDPEARNEFHGLVRGLADENTTVLMTTHDLAEAERLAHRILILVGGRIVADGPAEELSRQASADATVRWTRDGRRFEESTAEPTRFVRRLFEEHGEAIGGLEVRRASLEDTYLTMVRELETGSVPEERAARAFGEGSR</sequence>
<evidence type="ECO:0000256" key="4">
    <source>
        <dbReference type="ARBA" id="ARBA00022840"/>
    </source>
</evidence>
<reference evidence="7 8" key="1">
    <citation type="submission" date="2024-06" db="EMBL/GenBank/DDBJ databases">
        <title>The Natural Products Discovery Center: Release of the First 8490 Sequenced Strains for Exploring Actinobacteria Biosynthetic Diversity.</title>
        <authorList>
            <person name="Kalkreuter E."/>
            <person name="Kautsar S.A."/>
            <person name="Yang D."/>
            <person name="Bader C.D."/>
            <person name="Teijaro C.N."/>
            <person name="Fluegel L."/>
            <person name="Davis C.M."/>
            <person name="Simpson J.R."/>
            <person name="Lauterbach L."/>
            <person name="Steele A.D."/>
            <person name="Gui C."/>
            <person name="Meng S."/>
            <person name="Li G."/>
            <person name="Viehrig K."/>
            <person name="Ye F."/>
            <person name="Su P."/>
            <person name="Kiefer A.F."/>
            <person name="Nichols A."/>
            <person name="Cepeda A.J."/>
            <person name="Yan W."/>
            <person name="Fan B."/>
            <person name="Jiang Y."/>
            <person name="Adhikari A."/>
            <person name="Zheng C.-J."/>
            <person name="Schuster L."/>
            <person name="Cowan T.M."/>
            <person name="Smanski M.J."/>
            <person name="Chevrette M.G."/>
            <person name="De Carvalho L.P.S."/>
            <person name="Shen B."/>
        </authorList>
    </citation>
    <scope>NUCLEOTIDE SEQUENCE [LARGE SCALE GENOMIC DNA]</scope>
    <source>
        <strain evidence="7 8">NPDC019583</strain>
    </source>
</reference>
<evidence type="ECO:0000256" key="2">
    <source>
        <dbReference type="ARBA" id="ARBA00022448"/>
    </source>
</evidence>
<dbReference type="InterPro" id="IPR027417">
    <property type="entry name" value="P-loop_NTPase"/>
</dbReference>
<proteinExistence type="predicted"/>
<dbReference type="Proteomes" id="UP001550603">
    <property type="component" value="Unassembled WGS sequence"/>
</dbReference>
<dbReference type="CDD" id="cd03230">
    <property type="entry name" value="ABC_DR_subfamily_A"/>
    <property type="match status" value="1"/>
</dbReference>
<dbReference type="PANTHER" id="PTHR42711:SF17">
    <property type="entry name" value="ABC TRANSPORTER ATP-BINDING PROTEIN"/>
    <property type="match status" value="1"/>
</dbReference>
<dbReference type="Pfam" id="PF00005">
    <property type="entry name" value="ABC_tran"/>
    <property type="match status" value="1"/>
</dbReference>
<dbReference type="PROSITE" id="PS00211">
    <property type="entry name" value="ABC_TRANSPORTER_1"/>
    <property type="match status" value="1"/>
</dbReference>
<evidence type="ECO:0000259" key="6">
    <source>
        <dbReference type="PROSITE" id="PS50893"/>
    </source>
</evidence>
<keyword evidence="4 7" id="KW-0067">ATP-binding</keyword>
<protein>
    <submittedName>
        <fullName evidence="7">ABC transporter ATP-binding protein</fullName>
    </submittedName>
</protein>
<dbReference type="InterPro" id="IPR003439">
    <property type="entry name" value="ABC_transporter-like_ATP-bd"/>
</dbReference>
<dbReference type="PROSITE" id="PS50893">
    <property type="entry name" value="ABC_TRANSPORTER_2"/>
    <property type="match status" value="1"/>
</dbReference>
<keyword evidence="5" id="KW-0046">Antibiotic resistance</keyword>
<dbReference type="EMBL" id="JBEYBN010000049">
    <property type="protein sequence ID" value="MEU2270316.1"/>
    <property type="molecule type" value="Genomic_DNA"/>
</dbReference>
<evidence type="ECO:0000256" key="3">
    <source>
        <dbReference type="ARBA" id="ARBA00022741"/>
    </source>
</evidence>
<dbReference type="PANTHER" id="PTHR42711">
    <property type="entry name" value="ABC TRANSPORTER ATP-BINDING PROTEIN"/>
    <property type="match status" value="1"/>
</dbReference>
<comment type="subcellular location">
    <subcellularLocation>
        <location evidence="1">Cell membrane</location>
        <topology evidence="1">Peripheral membrane protein</topology>
    </subcellularLocation>
</comment>
<name>A0ABV2Y226_9ACTN</name>
<keyword evidence="3" id="KW-0547">Nucleotide-binding</keyword>